<sequence>MAKLSPLMILPPVIFAGLAAMFWVSMERGGDPNALPSMMVGRAAPPVILTPLGDSPPFTDATLRDGHAKLLNYWASWCAPCRAEAPMLDKIAASGVPIYGVNYKDKKEDALAFLAETGSPYAAIGADLAGKMALNWGVYGVPETYVIDGKGKVLLRFPGPITESVWTKTIQPALQKAAAE</sequence>
<dbReference type="InterPro" id="IPR004799">
    <property type="entry name" value="Periplasmic_diS_OxRdtase_DsbE"/>
</dbReference>
<comment type="subcellular location">
    <subcellularLocation>
        <location evidence="1">Cell envelope</location>
    </subcellularLocation>
</comment>
<dbReference type="InterPro" id="IPR050553">
    <property type="entry name" value="Thioredoxin_ResA/DsbE_sf"/>
</dbReference>
<dbReference type="InterPro" id="IPR036249">
    <property type="entry name" value="Thioredoxin-like_sf"/>
</dbReference>
<keyword evidence="5" id="KW-1133">Transmembrane helix</keyword>
<keyword evidence="3" id="KW-1015">Disulfide bond</keyword>
<protein>
    <submittedName>
        <fullName evidence="7">DsbE family thiol:disulfide interchange protein</fullName>
    </submittedName>
</protein>
<dbReference type="Proteomes" id="UP001595443">
    <property type="component" value="Unassembled WGS sequence"/>
</dbReference>
<dbReference type="CDD" id="cd03010">
    <property type="entry name" value="TlpA_like_DsbE"/>
    <property type="match status" value="1"/>
</dbReference>
<evidence type="ECO:0000313" key="8">
    <source>
        <dbReference type="Proteomes" id="UP001595443"/>
    </source>
</evidence>
<dbReference type="RefSeq" id="WP_377833862.1">
    <property type="nucleotide sequence ID" value="NZ_JBHRSK010000010.1"/>
</dbReference>
<feature type="domain" description="Thioredoxin" evidence="6">
    <location>
        <begin position="38"/>
        <end position="175"/>
    </location>
</feature>
<keyword evidence="5" id="KW-0812">Transmembrane</keyword>
<dbReference type="EMBL" id="JBHRSK010000010">
    <property type="protein sequence ID" value="MFC2969156.1"/>
    <property type="molecule type" value="Genomic_DNA"/>
</dbReference>
<keyword evidence="2" id="KW-0201">Cytochrome c-type biogenesis</keyword>
<keyword evidence="8" id="KW-1185">Reference proteome</keyword>
<dbReference type="PANTHER" id="PTHR42852">
    <property type="entry name" value="THIOL:DISULFIDE INTERCHANGE PROTEIN DSBE"/>
    <property type="match status" value="1"/>
</dbReference>
<feature type="transmembrane region" description="Helical" evidence="5">
    <location>
        <begin position="7"/>
        <end position="26"/>
    </location>
</feature>
<organism evidence="7 8">
    <name type="scientific">Acidimangrovimonas pyrenivorans</name>
    <dbReference type="NCBI Taxonomy" id="2030798"/>
    <lineage>
        <taxon>Bacteria</taxon>
        <taxon>Pseudomonadati</taxon>
        <taxon>Pseudomonadota</taxon>
        <taxon>Alphaproteobacteria</taxon>
        <taxon>Rhodobacterales</taxon>
        <taxon>Paracoccaceae</taxon>
        <taxon>Acidimangrovimonas</taxon>
    </lineage>
</organism>
<dbReference type="PANTHER" id="PTHR42852:SF6">
    <property type="entry name" value="THIOL:DISULFIDE INTERCHANGE PROTEIN DSBE"/>
    <property type="match status" value="1"/>
</dbReference>
<dbReference type="InterPro" id="IPR000866">
    <property type="entry name" value="AhpC/TSA"/>
</dbReference>
<proteinExistence type="predicted"/>
<evidence type="ECO:0000256" key="1">
    <source>
        <dbReference type="ARBA" id="ARBA00004196"/>
    </source>
</evidence>
<evidence type="ECO:0000256" key="3">
    <source>
        <dbReference type="ARBA" id="ARBA00023157"/>
    </source>
</evidence>
<gene>
    <name evidence="7" type="ORF">ACFOES_13710</name>
</gene>
<dbReference type="PROSITE" id="PS51352">
    <property type="entry name" value="THIOREDOXIN_2"/>
    <property type="match status" value="1"/>
</dbReference>
<dbReference type="InterPro" id="IPR017937">
    <property type="entry name" value="Thioredoxin_CS"/>
</dbReference>
<evidence type="ECO:0000256" key="2">
    <source>
        <dbReference type="ARBA" id="ARBA00022748"/>
    </source>
</evidence>
<dbReference type="PROSITE" id="PS00194">
    <property type="entry name" value="THIOREDOXIN_1"/>
    <property type="match status" value="1"/>
</dbReference>
<evidence type="ECO:0000313" key="7">
    <source>
        <dbReference type="EMBL" id="MFC2969156.1"/>
    </source>
</evidence>
<reference evidence="8" key="1">
    <citation type="journal article" date="2019" name="Int. J. Syst. Evol. Microbiol.">
        <title>The Global Catalogue of Microorganisms (GCM) 10K type strain sequencing project: providing services to taxonomists for standard genome sequencing and annotation.</title>
        <authorList>
            <consortium name="The Broad Institute Genomics Platform"/>
            <consortium name="The Broad Institute Genome Sequencing Center for Infectious Disease"/>
            <person name="Wu L."/>
            <person name="Ma J."/>
        </authorList>
    </citation>
    <scope>NUCLEOTIDE SEQUENCE [LARGE SCALE GENOMIC DNA]</scope>
    <source>
        <strain evidence="8">KCTC 62192</strain>
    </source>
</reference>
<evidence type="ECO:0000256" key="5">
    <source>
        <dbReference type="SAM" id="Phobius"/>
    </source>
</evidence>
<accession>A0ABV7AJL9</accession>
<name>A0ABV7AJL9_9RHOB</name>
<evidence type="ECO:0000259" key="6">
    <source>
        <dbReference type="PROSITE" id="PS51352"/>
    </source>
</evidence>
<dbReference type="InterPro" id="IPR013766">
    <property type="entry name" value="Thioredoxin_domain"/>
</dbReference>
<dbReference type="Pfam" id="PF00578">
    <property type="entry name" value="AhpC-TSA"/>
    <property type="match status" value="1"/>
</dbReference>
<dbReference type="NCBIfam" id="TIGR00385">
    <property type="entry name" value="dsbE"/>
    <property type="match status" value="1"/>
</dbReference>
<dbReference type="Gene3D" id="3.40.30.10">
    <property type="entry name" value="Glutaredoxin"/>
    <property type="match status" value="1"/>
</dbReference>
<dbReference type="SUPFAM" id="SSF52833">
    <property type="entry name" value="Thioredoxin-like"/>
    <property type="match status" value="1"/>
</dbReference>
<evidence type="ECO:0000256" key="4">
    <source>
        <dbReference type="ARBA" id="ARBA00023284"/>
    </source>
</evidence>
<keyword evidence="4" id="KW-0676">Redox-active center</keyword>
<keyword evidence="5" id="KW-0472">Membrane</keyword>
<comment type="caution">
    <text evidence="7">The sequence shown here is derived from an EMBL/GenBank/DDBJ whole genome shotgun (WGS) entry which is preliminary data.</text>
</comment>